<evidence type="ECO:0000313" key="2">
    <source>
        <dbReference type="Proteomes" id="UP001497516"/>
    </source>
</evidence>
<organism evidence="1 2">
    <name type="scientific">Linum trigynum</name>
    <dbReference type="NCBI Taxonomy" id="586398"/>
    <lineage>
        <taxon>Eukaryota</taxon>
        <taxon>Viridiplantae</taxon>
        <taxon>Streptophyta</taxon>
        <taxon>Embryophyta</taxon>
        <taxon>Tracheophyta</taxon>
        <taxon>Spermatophyta</taxon>
        <taxon>Magnoliopsida</taxon>
        <taxon>eudicotyledons</taxon>
        <taxon>Gunneridae</taxon>
        <taxon>Pentapetalae</taxon>
        <taxon>rosids</taxon>
        <taxon>fabids</taxon>
        <taxon>Malpighiales</taxon>
        <taxon>Linaceae</taxon>
        <taxon>Linum</taxon>
    </lineage>
</organism>
<dbReference type="EMBL" id="OZ034816">
    <property type="protein sequence ID" value="CAL1373616.1"/>
    <property type="molecule type" value="Genomic_DNA"/>
</dbReference>
<keyword evidence="2" id="KW-1185">Reference proteome</keyword>
<dbReference type="AlphaFoldDB" id="A0AAV2DIW5"/>
<gene>
    <name evidence="1" type="ORF">LTRI10_LOCUS15536</name>
</gene>
<evidence type="ECO:0000313" key="1">
    <source>
        <dbReference type="EMBL" id="CAL1373616.1"/>
    </source>
</evidence>
<protein>
    <submittedName>
        <fullName evidence="1">Uncharacterized protein</fullName>
    </submittedName>
</protein>
<name>A0AAV2DIW5_9ROSI</name>
<reference evidence="1 2" key="1">
    <citation type="submission" date="2024-04" db="EMBL/GenBank/DDBJ databases">
        <authorList>
            <person name="Fracassetti M."/>
        </authorList>
    </citation>
    <scope>NUCLEOTIDE SEQUENCE [LARGE SCALE GENOMIC DNA]</scope>
</reference>
<proteinExistence type="predicted"/>
<sequence length="73" mass="8262">MHHVPPPIVELKDICHMKRPGLHLDIRFHRNPGHASQDPDPHVSNLKLDSLLPPVERELPALYHSVVPNAMAE</sequence>
<dbReference type="Proteomes" id="UP001497516">
    <property type="component" value="Chromosome 3"/>
</dbReference>
<accession>A0AAV2DIW5</accession>